<keyword evidence="4 5" id="KW-0663">Pyridoxal phosphate</keyword>
<dbReference type="InterPro" id="IPR006235">
    <property type="entry name" value="OAc-hSer/O-AcSer_sulfhydrylase"/>
</dbReference>
<reference evidence="6 7" key="1">
    <citation type="submission" date="2024-07" db="EMBL/GenBank/DDBJ databases">
        <title>Draft Genome Sequence of Ferrimicrobium acidiphilum Strain YE2023, Isolated from a Pulp of Bioleach Reactor.</title>
        <authorList>
            <person name="Elkina Y.A."/>
            <person name="Bulaeva A.G."/>
            <person name="Beletsky A.V."/>
            <person name="Mardanov A.V."/>
        </authorList>
    </citation>
    <scope>NUCLEOTIDE SEQUENCE [LARGE SCALE GENOMIC DNA]</scope>
    <source>
        <strain evidence="6 7">YE2023</strain>
    </source>
</reference>
<keyword evidence="3 6" id="KW-0808">Transferase</keyword>
<evidence type="ECO:0000256" key="3">
    <source>
        <dbReference type="ARBA" id="ARBA00022679"/>
    </source>
</evidence>
<dbReference type="PANTHER" id="PTHR43797:SF2">
    <property type="entry name" value="HOMOCYSTEINE_CYSTEINE SYNTHASE"/>
    <property type="match status" value="1"/>
</dbReference>
<evidence type="ECO:0000313" key="7">
    <source>
        <dbReference type="Proteomes" id="UP001560267"/>
    </source>
</evidence>
<dbReference type="InterPro" id="IPR015421">
    <property type="entry name" value="PyrdxlP-dep_Trfase_major"/>
</dbReference>
<dbReference type="Proteomes" id="UP001560267">
    <property type="component" value="Unassembled WGS sequence"/>
</dbReference>
<accession>A0ABV3Y5U0</accession>
<dbReference type="PIRSF" id="PIRSF001434">
    <property type="entry name" value="CGS"/>
    <property type="match status" value="1"/>
</dbReference>
<comment type="caution">
    <text evidence="6">The sequence shown here is derived from an EMBL/GenBank/DDBJ whole genome shotgun (WGS) entry which is preliminary data.</text>
</comment>
<dbReference type="NCBIfam" id="TIGR01326">
    <property type="entry name" value="OAH_OAS_sulfhy"/>
    <property type="match status" value="1"/>
</dbReference>
<dbReference type="InterPro" id="IPR054542">
    <property type="entry name" value="Cys_met_metab_PP"/>
</dbReference>
<evidence type="ECO:0000256" key="1">
    <source>
        <dbReference type="ARBA" id="ARBA00001933"/>
    </source>
</evidence>
<dbReference type="Pfam" id="PF01053">
    <property type="entry name" value="Cys_Met_Meta_PP"/>
    <property type="match status" value="1"/>
</dbReference>
<keyword evidence="7" id="KW-1185">Reference proteome</keyword>
<dbReference type="InterPro" id="IPR000277">
    <property type="entry name" value="Cys/Met-Metab_PyrdxlP-dep_enz"/>
</dbReference>
<proteinExistence type="inferred from homology"/>
<dbReference type="EMBL" id="JBFSHR010000069">
    <property type="protein sequence ID" value="MEX6430655.1"/>
    <property type="molecule type" value="Genomic_DNA"/>
</dbReference>
<dbReference type="InterPro" id="IPR015422">
    <property type="entry name" value="PyrdxlP-dep_Trfase_small"/>
</dbReference>
<comment type="cofactor">
    <cofactor evidence="1 5">
        <name>pyridoxal 5'-phosphate</name>
        <dbReference type="ChEBI" id="CHEBI:597326"/>
    </cofactor>
</comment>
<gene>
    <name evidence="6" type="ORF">AB6A68_12540</name>
</gene>
<dbReference type="GO" id="GO:0004124">
    <property type="term" value="F:cysteine synthase activity"/>
    <property type="evidence" value="ECO:0007669"/>
    <property type="project" value="UniProtKB-EC"/>
</dbReference>
<evidence type="ECO:0000256" key="5">
    <source>
        <dbReference type="RuleBase" id="RU362118"/>
    </source>
</evidence>
<comment type="similarity">
    <text evidence="2 5">Belongs to the trans-sulfuration enzymes family.</text>
</comment>
<dbReference type="SUPFAM" id="SSF53383">
    <property type="entry name" value="PLP-dependent transferases"/>
    <property type="match status" value="1"/>
</dbReference>
<evidence type="ECO:0000256" key="2">
    <source>
        <dbReference type="ARBA" id="ARBA00009077"/>
    </source>
</evidence>
<dbReference type="EC" id="2.5.1.47" evidence="6"/>
<dbReference type="CDD" id="cd00614">
    <property type="entry name" value="CGS_like"/>
    <property type="match status" value="1"/>
</dbReference>
<dbReference type="Gene3D" id="3.40.640.10">
    <property type="entry name" value="Type I PLP-dependent aspartate aminotransferase-like (Major domain)"/>
    <property type="match status" value="1"/>
</dbReference>
<dbReference type="RefSeq" id="WP_298382157.1">
    <property type="nucleotide sequence ID" value="NZ_JBFSHR010000069.1"/>
</dbReference>
<evidence type="ECO:0000313" key="6">
    <source>
        <dbReference type="EMBL" id="MEX6430655.1"/>
    </source>
</evidence>
<sequence>MSQWGFETQQIHAGAVPDPTTGARAVPIYQTSSYVFRDTDHAAALFGLEELGNIYTRLGNPTQAVFEDRIAALEGGVGALATASGQAAETLALVNLAEGGGHIVASSSLYGGSYNLLHYTLAKLNIATTFISNPDDLAEWESAIRPNTRAFYAETIGNPKGDIIDFAGISSVAHDHGIPLVVDNTLATPFLAQPLHYGADIVVHSATKFIGGHGTSLGGVIVDGGTFDYEHSGRFSNFTEPDESYHGLVYSEFPEALWPARYILKARLQYMRDIGASVSPFNAFQFLIGLETLSLRMERHVANAQAVAEWLEARDEVAWVSYAGLPSSPWHERQRRYLPRGAGAIIGFGIKGKETAGQRFIEGLELFSHLANVGDVRSLAIHPASTTHSQLTEEERLATGVSADLIRLSIGLETIDDILADLEAGFRAAKEG</sequence>
<dbReference type="PANTHER" id="PTHR43797">
    <property type="entry name" value="HOMOCYSTEINE/CYSTEINE SYNTHASE"/>
    <property type="match status" value="1"/>
</dbReference>
<organism evidence="6 7">
    <name type="scientific">Ferrimicrobium acidiphilum</name>
    <dbReference type="NCBI Taxonomy" id="121039"/>
    <lineage>
        <taxon>Bacteria</taxon>
        <taxon>Bacillati</taxon>
        <taxon>Actinomycetota</taxon>
        <taxon>Acidimicrobiia</taxon>
        <taxon>Acidimicrobiales</taxon>
        <taxon>Acidimicrobiaceae</taxon>
        <taxon>Ferrimicrobium</taxon>
    </lineage>
</organism>
<dbReference type="PROSITE" id="PS00868">
    <property type="entry name" value="CYS_MET_METAB_PP"/>
    <property type="match status" value="1"/>
</dbReference>
<evidence type="ECO:0000256" key="4">
    <source>
        <dbReference type="ARBA" id="ARBA00022898"/>
    </source>
</evidence>
<protein>
    <submittedName>
        <fullName evidence="6">Bifunctional o-acetylhomoserine/o-acetylserine sulfhydrylase</fullName>
        <ecNumber evidence="6">2.5.1.47</ecNumber>
    </submittedName>
</protein>
<name>A0ABV3Y5U0_9ACTN</name>
<dbReference type="NCBIfam" id="NF005872">
    <property type="entry name" value="PRK07812.1"/>
    <property type="match status" value="1"/>
</dbReference>
<dbReference type="InterPro" id="IPR015424">
    <property type="entry name" value="PyrdxlP-dep_Trfase"/>
</dbReference>
<dbReference type="Gene3D" id="3.90.1150.10">
    <property type="entry name" value="Aspartate Aminotransferase, domain 1"/>
    <property type="match status" value="1"/>
</dbReference>